<comment type="caution">
    <text evidence="1">The sequence shown here is derived from an EMBL/GenBank/DDBJ whole genome shotgun (WGS) entry which is preliminary data.</text>
</comment>
<dbReference type="AlphaFoldDB" id="A0AAV7JR26"/>
<proteinExistence type="predicted"/>
<organism evidence="1 2">
    <name type="scientific">Oopsacas minuta</name>
    <dbReference type="NCBI Taxonomy" id="111878"/>
    <lineage>
        <taxon>Eukaryota</taxon>
        <taxon>Metazoa</taxon>
        <taxon>Porifera</taxon>
        <taxon>Hexactinellida</taxon>
        <taxon>Hexasterophora</taxon>
        <taxon>Lyssacinosida</taxon>
        <taxon>Leucopsacidae</taxon>
        <taxon>Oopsacas</taxon>
    </lineage>
</organism>
<dbReference type="EMBL" id="JAKMXF010000306">
    <property type="protein sequence ID" value="KAI6651237.1"/>
    <property type="molecule type" value="Genomic_DNA"/>
</dbReference>
<dbReference type="Proteomes" id="UP001165289">
    <property type="component" value="Unassembled WGS sequence"/>
</dbReference>
<sequence length="113" mass="12923">MLGFLLGLQGGYTKYSCFLCLWNCRADGEHYKKIQWPPRKELMPGKYNVIKEPLMATQRNRPTYSGELLGDEGAINTNDLSLQLTEIQACHHSYDENLAMPSDDDDDELYGFL</sequence>
<evidence type="ECO:0000313" key="2">
    <source>
        <dbReference type="Proteomes" id="UP001165289"/>
    </source>
</evidence>
<gene>
    <name evidence="1" type="ORF">LOD99_5384</name>
</gene>
<reference evidence="1 2" key="1">
    <citation type="journal article" date="2023" name="BMC Biol.">
        <title>The compact genome of the sponge Oopsacas minuta (Hexactinellida) is lacking key metazoan core genes.</title>
        <authorList>
            <person name="Santini S."/>
            <person name="Schenkelaars Q."/>
            <person name="Jourda C."/>
            <person name="Duchesne M."/>
            <person name="Belahbib H."/>
            <person name="Rocher C."/>
            <person name="Selva M."/>
            <person name="Riesgo A."/>
            <person name="Vervoort M."/>
            <person name="Leys S.P."/>
            <person name="Kodjabachian L."/>
            <person name="Le Bivic A."/>
            <person name="Borchiellini C."/>
            <person name="Claverie J.M."/>
            <person name="Renard E."/>
        </authorList>
    </citation>
    <scope>NUCLEOTIDE SEQUENCE [LARGE SCALE GENOMIC DNA]</scope>
    <source>
        <strain evidence="1">SPO-2</strain>
    </source>
</reference>
<keyword evidence="2" id="KW-1185">Reference proteome</keyword>
<evidence type="ECO:0000313" key="1">
    <source>
        <dbReference type="EMBL" id="KAI6651237.1"/>
    </source>
</evidence>
<name>A0AAV7JR26_9METZ</name>
<accession>A0AAV7JR26</accession>
<protein>
    <submittedName>
        <fullName evidence="1">Uncharacterized protein</fullName>
    </submittedName>
</protein>